<evidence type="ECO:0000313" key="2">
    <source>
        <dbReference type="Proteomes" id="UP000299102"/>
    </source>
</evidence>
<comment type="caution">
    <text evidence="1">The sequence shown here is derived from an EMBL/GenBank/DDBJ whole genome shotgun (WGS) entry which is preliminary data.</text>
</comment>
<evidence type="ECO:0000313" key="1">
    <source>
        <dbReference type="EMBL" id="GBP77623.1"/>
    </source>
</evidence>
<reference evidence="1 2" key="1">
    <citation type="journal article" date="2019" name="Commun. Biol.">
        <title>The bagworm genome reveals a unique fibroin gene that provides high tensile strength.</title>
        <authorList>
            <person name="Kono N."/>
            <person name="Nakamura H."/>
            <person name="Ohtoshi R."/>
            <person name="Tomita M."/>
            <person name="Numata K."/>
            <person name="Arakawa K."/>
        </authorList>
    </citation>
    <scope>NUCLEOTIDE SEQUENCE [LARGE SCALE GENOMIC DNA]</scope>
</reference>
<organism evidence="1 2">
    <name type="scientific">Eumeta variegata</name>
    <name type="common">Bagworm moth</name>
    <name type="synonym">Eumeta japonica</name>
    <dbReference type="NCBI Taxonomy" id="151549"/>
    <lineage>
        <taxon>Eukaryota</taxon>
        <taxon>Metazoa</taxon>
        <taxon>Ecdysozoa</taxon>
        <taxon>Arthropoda</taxon>
        <taxon>Hexapoda</taxon>
        <taxon>Insecta</taxon>
        <taxon>Pterygota</taxon>
        <taxon>Neoptera</taxon>
        <taxon>Endopterygota</taxon>
        <taxon>Lepidoptera</taxon>
        <taxon>Glossata</taxon>
        <taxon>Ditrysia</taxon>
        <taxon>Tineoidea</taxon>
        <taxon>Psychidae</taxon>
        <taxon>Oiketicinae</taxon>
        <taxon>Eumeta</taxon>
    </lineage>
</organism>
<keyword evidence="2" id="KW-1185">Reference proteome</keyword>
<protein>
    <submittedName>
        <fullName evidence="1">Uncharacterized protein</fullName>
    </submittedName>
</protein>
<dbReference type="AlphaFoldDB" id="A0A4C1YRM7"/>
<dbReference type="Proteomes" id="UP000299102">
    <property type="component" value="Unassembled WGS sequence"/>
</dbReference>
<dbReference type="EMBL" id="BGZK01001339">
    <property type="protein sequence ID" value="GBP77623.1"/>
    <property type="molecule type" value="Genomic_DNA"/>
</dbReference>
<sequence length="68" mass="7675">MPAKDIVVEKLKGSPQLFSTGFPEGRTPRRSPPWRVNTETAKSVLGHSWNSCSFTYAFLQRLLRPLSV</sequence>
<proteinExistence type="predicted"/>
<accession>A0A4C1YRM7</accession>
<gene>
    <name evidence="1" type="ORF">EVAR_45748_1</name>
</gene>
<name>A0A4C1YRM7_EUMVA</name>